<dbReference type="Proteomes" id="UP001217838">
    <property type="component" value="Unassembled WGS sequence"/>
</dbReference>
<dbReference type="EMBL" id="JAQNDN010000004">
    <property type="protein sequence ID" value="MDC0668268.1"/>
    <property type="molecule type" value="Genomic_DNA"/>
</dbReference>
<name>A0ABT5B3F9_9BACT</name>
<evidence type="ECO:0000313" key="1">
    <source>
        <dbReference type="EMBL" id="MDC0668268.1"/>
    </source>
</evidence>
<comment type="caution">
    <text evidence="1">The sequence shown here is derived from an EMBL/GenBank/DDBJ whole genome shotgun (WGS) entry which is preliminary data.</text>
</comment>
<accession>A0ABT5B3F9</accession>
<organism evidence="1 2">
    <name type="scientific">Nannocystis radixulma</name>
    <dbReference type="NCBI Taxonomy" id="2995305"/>
    <lineage>
        <taxon>Bacteria</taxon>
        <taxon>Pseudomonadati</taxon>
        <taxon>Myxococcota</taxon>
        <taxon>Polyangia</taxon>
        <taxon>Nannocystales</taxon>
        <taxon>Nannocystaceae</taxon>
        <taxon>Nannocystis</taxon>
    </lineage>
</organism>
<protein>
    <submittedName>
        <fullName evidence="1">Uncharacterized protein</fullName>
    </submittedName>
</protein>
<evidence type="ECO:0000313" key="2">
    <source>
        <dbReference type="Proteomes" id="UP001217838"/>
    </source>
</evidence>
<keyword evidence="2" id="KW-1185">Reference proteome</keyword>
<sequence length="361" mass="39921">MRRPILKTQPSAEPIGDVAVGTLPGGTTVVAASVATGRGLLVTVDDYLQRQSRFDRQARVCLRAEVVDVTVDIYRDYVASQVMSWTKAELAALRTIVAATAELFERLSLRLPETIHLVKTSGQEEGYAAYTRREDTVVLPANMVASVATATSYGDPLHPTDDVSYLQGVFVHECFHLFSKNNPEARYRLYELVGYRPTGNLVEVPDVPWGAPGAHGSMRDLRVTNPDEPDLDIYIELVVPANPQNKDGPLVKRPLLPLLLATGPYTGGIFFEYLQWWFMAIEQGVDGRWRAVLDPEGRPLLYDSGPLQQEYLKRVGANFTAEIFEPDEILAQNFVLVADQPSLGLLTAMKEQLGAHRKAAS</sequence>
<dbReference type="RefSeq" id="WP_271997222.1">
    <property type="nucleotide sequence ID" value="NZ_JAQNDN010000004.1"/>
</dbReference>
<proteinExistence type="predicted"/>
<gene>
    <name evidence="1" type="ORF">POL58_10985</name>
</gene>
<reference evidence="1 2" key="1">
    <citation type="submission" date="2022-11" db="EMBL/GenBank/DDBJ databases">
        <title>Minimal conservation of predation-associated metabolite biosynthetic gene clusters underscores biosynthetic potential of Myxococcota including descriptions for ten novel species: Archangium lansinium sp. nov., Myxococcus landrumus sp. nov., Nannocystis bai.</title>
        <authorList>
            <person name="Ahearne A."/>
            <person name="Stevens C."/>
            <person name="Dowd S."/>
        </authorList>
    </citation>
    <scope>NUCLEOTIDE SEQUENCE [LARGE SCALE GENOMIC DNA]</scope>
    <source>
        <strain evidence="1 2">NCELM</strain>
    </source>
</reference>